<protein>
    <submittedName>
        <fullName evidence="2">ERAD-associated protein</fullName>
    </submittedName>
</protein>
<accession>A0ABR3AG31</accession>
<gene>
    <name evidence="2" type="primary">HRD3_2</name>
    <name evidence="2" type="ORF">AAF712_000466</name>
</gene>
<keyword evidence="1" id="KW-0732">Signal</keyword>
<evidence type="ECO:0000313" key="3">
    <source>
        <dbReference type="Proteomes" id="UP001437256"/>
    </source>
</evidence>
<comment type="caution">
    <text evidence="2">The sequence shown here is derived from an EMBL/GenBank/DDBJ whole genome shotgun (WGS) entry which is preliminary data.</text>
</comment>
<name>A0ABR3AG31_9AGAR</name>
<evidence type="ECO:0000313" key="2">
    <source>
        <dbReference type="EMBL" id="KAL0072703.1"/>
    </source>
</evidence>
<feature type="chain" id="PRO_5045162823" evidence="1">
    <location>
        <begin position="35"/>
        <end position="76"/>
    </location>
</feature>
<reference evidence="2 3" key="1">
    <citation type="submission" date="2024-05" db="EMBL/GenBank/DDBJ databases">
        <title>A draft genome resource for the thread blight pathogen Marasmius tenuissimus strain MS-2.</title>
        <authorList>
            <person name="Yulfo-Soto G.E."/>
            <person name="Baruah I.K."/>
            <person name="Amoako-Attah I."/>
            <person name="Bukari Y."/>
            <person name="Meinhardt L.W."/>
            <person name="Bailey B.A."/>
            <person name="Cohen S.P."/>
        </authorList>
    </citation>
    <scope>NUCLEOTIDE SEQUENCE [LARGE SCALE GENOMIC DNA]</scope>
    <source>
        <strain evidence="2 3">MS-2</strain>
    </source>
</reference>
<evidence type="ECO:0000256" key="1">
    <source>
        <dbReference type="SAM" id="SignalP"/>
    </source>
</evidence>
<dbReference type="Proteomes" id="UP001437256">
    <property type="component" value="Unassembled WGS sequence"/>
</dbReference>
<proteinExistence type="predicted"/>
<organism evidence="2 3">
    <name type="scientific">Marasmius tenuissimus</name>
    <dbReference type="NCBI Taxonomy" id="585030"/>
    <lineage>
        <taxon>Eukaryota</taxon>
        <taxon>Fungi</taxon>
        <taxon>Dikarya</taxon>
        <taxon>Basidiomycota</taxon>
        <taxon>Agaricomycotina</taxon>
        <taxon>Agaricomycetes</taxon>
        <taxon>Agaricomycetidae</taxon>
        <taxon>Agaricales</taxon>
        <taxon>Marasmiineae</taxon>
        <taxon>Marasmiaceae</taxon>
        <taxon>Marasmius</taxon>
    </lineage>
</organism>
<keyword evidence="3" id="KW-1185">Reference proteome</keyword>
<dbReference type="EMBL" id="JBBXMP010000001">
    <property type="protein sequence ID" value="KAL0072703.1"/>
    <property type="molecule type" value="Genomic_DNA"/>
</dbReference>
<feature type="signal peptide" evidence="1">
    <location>
        <begin position="1"/>
        <end position="34"/>
    </location>
</feature>
<sequence length="76" mass="8201">MTCCRKMYARKAAWLAFGLVALAVITSTAQEAAAENSLEDALNASPDNRFGNHTCSGRPIDYFNGGNKYNTPGTQQ</sequence>